<dbReference type="InterPro" id="IPR036291">
    <property type="entry name" value="NAD(P)-bd_dom_sf"/>
</dbReference>
<keyword evidence="2" id="KW-0472">Membrane</keyword>
<name>A0ABQ1SIQ2_9FLAO</name>
<dbReference type="SUPFAM" id="SSF51735">
    <property type="entry name" value="NAD(P)-binding Rossmann-fold domains"/>
    <property type="match status" value="1"/>
</dbReference>
<dbReference type="InterPro" id="IPR003148">
    <property type="entry name" value="RCK_N"/>
</dbReference>
<dbReference type="PANTHER" id="PTHR43833:SF9">
    <property type="entry name" value="POTASSIUM CHANNEL PROTEIN YUGO-RELATED"/>
    <property type="match status" value="1"/>
</dbReference>
<feature type="transmembrane region" description="Helical" evidence="2">
    <location>
        <begin position="10"/>
        <end position="28"/>
    </location>
</feature>
<dbReference type="InterPro" id="IPR036721">
    <property type="entry name" value="RCK_C_sf"/>
</dbReference>
<dbReference type="Pfam" id="PF07885">
    <property type="entry name" value="Ion_trans_2"/>
    <property type="match status" value="1"/>
</dbReference>
<dbReference type="RefSeq" id="WP_229731843.1">
    <property type="nucleotide sequence ID" value="NZ_BMGM01000006.1"/>
</dbReference>
<feature type="transmembrane region" description="Helical" evidence="2">
    <location>
        <begin position="64"/>
        <end position="89"/>
    </location>
</feature>
<evidence type="ECO:0000256" key="2">
    <source>
        <dbReference type="SAM" id="Phobius"/>
    </source>
</evidence>
<keyword evidence="5" id="KW-1185">Reference proteome</keyword>
<feature type="domain" description="RCK N-terminal" evidence="3">
    <location>
        <begin position="110"/>
        <end position="227"/>
    </location>
</feature>
<dbReference type="SUPFAM" id="SSF81324">
    <property type="entry name" value="Voltage-gated potassium channels"/>
    <property type="match status" value="1"/>
</dbReference>
<dbReference type="InterPro" id="IPR006037">
    <property type="entry name" value="RCK_C"/>
</dbReference>
<gene>
    <name evidence="4" type="ORF">GCM10010832_15990</name>
</gene>
<dbReference type="Gene3D" id="3.30.70.1450">
    <property type="entry name" value="Regulator of K+ conductance, C-terminal domain"/>
    <property type="match status" value="1"/>
</dbReference>
<proteinExistence type="predicted"/>
<dbReference type="InterPro" id="IPR050721">
    <property type="entry name" value="Trk_Ktr_HKT_K-transport"/>
</dbReference>
<accession>A0ABQ1SIQ2</accession>
<evidence type="ECO:0000313" key="4">
    <source>
        <dbReference type="EMBL" id="GGE36605.1"/>
    </source>
</evidence>
<dbReference type="Gene3D" id="3.40.50.720">
    <property type="entry name" value="NAD(P)-binding Rossmann-like Domain"/>
    <property type="match status" value="1"/>
</dbReference>
<comment type="subcellular location">
    <subcellularLocation>
        <location evidence="1">Cell membrane</location>
        <topology evidence="1">Multi-pass membrane protein</topology>
    </subcellularLocation>
</comment>
<evidence type="ECO:0000259" key="3">
    <source>
        <dbReference type="PROSITE" id="PS51201"/>
    </source>
</evidence>
<keyword evidence="2" id="KW-1133">Transmembrane helix</keyword>
<dbReference type="Proteomes" id="UP000599179">
    <property type="component" value="Unassembled WGS sequence"/>
</dbReference>
<dbReference type="SUPFAM" id="SSF116726">
    <property type="entry name" value="TrkA C-terminal domain-like"/>
    <property type="match status" value="1"/>
</dbReference>
<comment type="caution">
    <text evidence="4">The sequence shown here is derived from an EMBL/GenBank/DDBJ whole genome shotgun (WGS) entry which is preliminary data.</text>
</comment>
<dbReference type="Pfam" id="PF02080">
    <property type="entry name" value="TrkA_C"/>
    <property type="match status" value="1"/>
</dbReference>
<dbReference type="EMBL" id="BMGM01000006">
    <property type="protein sequence ID" value="GGE36605.1"/>
    <property type="molecule type" value="Genomic_DNA"/>
</dbReference>
<feature type="transmembrane region" description="Helical" evidence="2">
    <location>
        <begin position="34"/>
        <end position="52"/>
    </location>
</feature>
<organism evidence="4 5">
    <name type="scientific">Psychroflexus planctonicus</name>
    <dbReference type="NCBI Taxonomy" id="1526575"/>
    <lineage>
        <taxon>Bacteria</taxon>
        <taxon>Pseudomonadati</taxon>
        <taxon>Bacteroidota</taxon>
        <taxon>Flavobacteriia</taxon>
        <taxon>Flavobacteriales</taxon>
        <taxon>Flavobacteriaceae</taxon>
        <taxon>Psychroflexus</taxon>
    </lineage>
</organism>
<dbReference type="PROSITE" id="PS51201">
    <property type="entry name" value="RCK_N"/>
    <property type="match status" value="1"/>
</dbReference>
<dbReference type="Pfam" id="PF02254">
    <property type="entry name" value="TrkA_N"/>
    <property type="match status" value="1"/>
</dbReference>
<reference evidence="5" key="1">
    <citation type="journal article" date="2019" name="Int. J. Syst. Evol. Microbiol.">
        <title>The Global Catalogue of Microorganisms (GCM) 10K type strain sequencing project: providing services to taxonomists for standard genome sequencing and annotation.</title>
        <authorList>
            <consortium name="The Broad Institute Genomics Platform"/>
            <consortium name="The Broad Institute Genome Sequencing Center for Infectious Disease"/>
            <person name="Wu L."/>
            <person name="Ma J."/>
        </authorList>
    </citation>
    <scope>NUCLEOTIDE SEQUENCE [LARGE SCALE GENOMIC DNA]</scope>
    <source>
        <strain evidence="5">CGMCC 1.12931</strain>
    </source>
</reference>
<sequence length="338" mass="38210">MMLKLFKSKIYIAVGLLLLITVIGTLGIKFFEDVSWIDAIYMTVITISTVGYREIVPLSDQSKVFIICLIAVSVIYTAFVITMITQYIFNEYSLIDLKQKRVKNKVKKLTNHVVLCGYGRNGNQALKKLRQYKKEVVVIEHDKEKWEALQDDDILFIKGDATKDEVLKEANIENASHLISALDEDTQNLFIVLSAKQMNNQLKIICRASTEANYKKMKLAGADNVILPEKVGGDHLASLVVTPDLIDFFDKLSISDGDTHNVRELKFNVLCPDDNEKSINELEKFNKTGCKIIGYKDKGNKFSVNPESDFILKKGSSVIIIGNSKQMQNLRANFELKD</sequence>
<evidence type="ECO:0000313" key="5">
    <source>
        <dbReference type="Proteomes" id="UP000599179"/>
    </source>
</evidence>
<keyword evidence="2" id="KW-0812">Transmembrane</keyword>
<dbReference type="InterPro" id="IPR013099">
    <property type="entry name" value="K_chnl_dom"/>
</dbReference>
<protein>
    <submittedName>
        <fullName evidence="4">Potassium transporter TrkA</fullName>
    </submittedName>
</protein>
<dbReference type="PANTHER" id="PTHR43833">
    <property type="entry name" value="POTASSIUM CHANNEL PROTEIN 2-RELATED-RELATED"/>
    <property type="match status" value="1"/>
</dbReference>
<evidence type="ECO:0000256" key="1">
    <source>
        <dbReference type="ARBA" id="ARBA00004651"/>
    </source>
</evidence>
<dbReference type="Gene3D" id="1.10.287.70">
    <property type="match status" value="1"/>
</dbReference>